<keyword evidence="2" id="KW-1185">Reference proteome</keyword>
<evidence type="ECO:0000313" key="2">
    <source>
        <dbReference type="Proteomes" id="UP000046392"/>
    </source>
</evidence>
<evidence type="ECO:0000256" key="1">
    <source>
        <dbReference type="SAM" id="SignalP"/>
    </source>
</evidence>
<dbReference type="AlphaFoldDB" id="A0A0N5CAP5"/>
<dbReference type="Proteomes" id="UP000046392">
    <property type="component" value="Unplaced"/>
</dbReference>
<evidence type="ECO:0000313" key="3">
    <source>
        <dbReference type="WBParaSite" id="SPAL_0001496500.1"/>
    </source>
</evidence>
<keyword evidence="1" id="KW-0732">Signal</keyword>
<protein>
    <submittedName>
        <fullName evidence="3">Uncharacterized protein</fullName>
    </submittedName>
</protein>
<dbReference type="WBParaSite" id="SPAL_0001496500.1">
    <property type="protein sequence ID" value="SPAL_0001496500.1"/>
    <property type="gene ID" value="SPAL_0001496500"/>
</dbReference>
<reference evidence="3" key="1">
    <citation type="submission" date="2017-02" db="UniProtKB">
        <authorList>
            <consortium name="WormBaseParasite"/>
        </authorList>
    </citation>
    <scope>IDENTIFICATION</scope>
</reference>
<accession>A0A0N5CAP5</accession>
<proteinExistence type="predicted"/>
<organism evidence="2 3">
    <name type="scientific">Strongyloides papillosus</name>
    <name type="common">Intestinal threadworm</name>
    <dbReference type="NCBI Taxonomy" id="174720"/>
    <lineage>
        <taxon>Eukaryota</taxon>
        <taxon>Metazoa</taxon>
        <taxon>Ecdysozoa</taxon>
        <taxon>Nematoda</taxon>
        <taxon>Chromadorea</taxon>
        <taxon>Rhabditida</taxon>
        <taxon>Tylenchina</taxon>
        <taxon>Panagrolaimomorpha</taxon>
        <taxon>Strongyloidoidea</taxon>
        <taxon>Strongyloididae</taxon>
        <taxon>Strongyloides</taxon>
    </lineage>
</organism>
<feature type="chain" id="PRO_5005895616" evidence="1">
    <location>
        <begin position="21"/>
        <end position="168"/>
    </location>
</feature>
<sequence>MMVLIYFFILLLNCFTTIYSQELSSNTTEVALYRKDKDGEKNVVIRAKRQCGFGGCGMGMNMGMMMPPMAMMGGCCPPPMPICCPPPMPAPVPVPVPVPVPIPTMTGGCCSCCVPVCTPMCIRTCGMGMGMSMGMSYGGCGGFGGFRRAKRSTMLQLGHIKGPEIDKK</sequence>
<name>A0A0N5CAP5_STREA</name>
<feature type="signal peptide" evidence="1">
    <location>
        <begin position="1"/>
        <end position="20"/>
    </location>
</feature>